<proteinExistence type="predicted"/>
<evidence type="ECO:0000256" key="1">
    <source>
        <dbReference type="SAM" id="MobiDB-lite"/>
    </source>
</evidence>
<evidence type="ECO:0000256" key="2">
    <source>
        <dbReference type="SAM" id="Phobius"/>
    </source>
</evidence>
<feature type="transmembrane region" description="Helical" evidence="2">
    <location>
        <begin position="20"/>
        <end position="42"/>
    </location>
</feature>
<dbReference type="AlphaFoldDB" id="A0A8D8E7W7"/>
<dbReference type="EMBL" id="HBUE01188362">
    <property type="protein sequence ID" value="CAG6523800.1"/>
    <property type="molecule type" value="Transcribed_RNA"/>
</dbReference>
<organism evidence="3">
    <name type="scientific">Culex pipiens</name>
    <name type="common">House mosquito</name>
    <dbReference type="NCBI Taxonomy" id="7175"/>
    <lineage>
        <taxon>Eukaryota</taxon>
        <taxon>Metazoa</taxon>
        <taxon>Ecdysozoa</taxon>
        <taxon>Arthropoda</taxon>
        <taxon>Hexapoda</taxon>
        <taxon>Insecta</taxon>
        <taxon>Pterygota</taxon>
        <taxon>Neoptera</taxon>
        <taxon>Endopterygota</taxon>
        <taxon>Diptera</taxon>
        <taxon>Nematocera</taxon>
        <taxon>Culicoidea</taxon>
        <taxon>Culicidae</taxon>
        <taxon>Culicinae</taxon>
        <taxon>Culicini</taxon>
        <taxon>Culex</taxon>
        <taxon>Culex</taxon>
    </lineage>
</organism>
<feature type="compositionally biased region" description="Low complexity" evidence="1">
    <location>
        <begin position="149"/>
        <end position="158"/>
    </location>
</feature>
<name>A0A8D8E7W7_CULPI</name>
<accession>A0A8D8E7W7</accession>
<evidence type="ECO:0000313" key="3">
    <source>
        <dbReference type="EMBL" id="CAG6523792.1"/>
    </source>
</evidence>
<feature type="region of interest" description="Disordered" evidence="1">
    <location>
        <begin position="149"/>
        <end position="178"/>
    </location>
</feature>
<reference evidence="3" key="1">
    <citation type="submission" date="2021-05" db="EMBL/GenBank/DDBJ databases">
        <authorList>
            <person name="Alioto T."/>
            <person name="Alioto T."/>
            <person name="Gomez Garrido J."/>
        </authorList>
    </citation>
    <scope>NUCLEOTIDE SEQUENCE</scope>
</reference>
<keyword evidence="2" id="KW-0812">Transmembrane</keyword>
<dbReference type="EMBL" id="HBUE01294165">
    <property type="protein sequence ID" value="CAG6575475.1"/>
    <property type="molecule type" value="Transcribed_RNA"/>
</dbReference>
<feature type="transmembrane region" description="Helical" evidence="2">
    <location>
        <begin position="89"/>
        <end position="110"/>
    </location>
</feature>
<sequence length="178" mass="19706">MQNYPLQSSLPLLARPVTNPTITVLFDNITIAVLVQLFVALVHIFSDHFFAGTANRCHCCAVSSVASYLRRRLSRWLAVSNGPVDRPPASVLFPIVIVVVVLVLEALARFGHRIVHQDVGEVVVFVHVFIELVQQLLVLAAGPKLTHRQQPQQGQRYQLTAGHVTQPQPVRPDDEGDP</sequence>
<dbReference type="EMBL" id="HBUE01188357">
    <property type="protein sequence ID" value="CAG6523792.1"/>
    <property type="molecule type" value="Transcribed_RNA"/>
</dbReference>
<protein>
    <submittedName>
        <fullName evidence="3">(northern house mosquito) hypothetical protein</fullName>
    </submittedName>
</protein>
<keyword evidence="2" id="KW-1133">Transmembrane helix</keyword>
<keyword evidence="2" id="KW-0472">Membrane</keyword>
<dbReference type="EMBL" id="HBUE01294160">
    <property type="protein sequence ID" value="CAG6575467.1"/>
    <property type="molecule type" value="Transcribed_RNA"/>
</dbReference>